<protein>
    <submittedName>
        <fullName evidence="1">Uncharacterized protein</fullName>
    </submittedName>
</protein>
<comment type="caution">
    <text evidence="1">The sequence shown here is derived from an EMBL/GenBank/DDBJ whole genome shotgun (WGS) entry which is preliminary data.</text>
</comment>
<dbReference type="EMBL" id="QGKY02000164">
    <property type="protein sequence ID" value="KAF2594464.1"/>
    <property type="molecule type" value="Genomic_DNA"/>
</dbReference>
<proteinExistence type="predicted"/>
<dbReference type="InterPro" id="IPR036045">
    <property type="entry name" value="Sec1-like_sf"/>
</dbReference>
<dbReference type="AlphaFoldDB" id="A0A8S9KID3"/>
<dbReference type="SUPFAM" id="SSF56815">
    <property type="entry name" value="Sec1/munc18-like (SM) proteins"/>
    <property type="match status" value="1"/>
</dbReference>
<name>A0A8S9KID3_BRACR</name>
<gene>
    <name evidence="1" type="ORF">F2Q70_00044472</name>
</gene>
<reference evidence="1" key="1">
    <citation type="submission" date="2019-12" db="EMBL/GenBank/DDBJ databases">
        <title>Genome sequencing and annotation of Brassica cretica.</title>
        <authorList>
            <person name="Studholme D.J."/>
            <person name="Sarris P.F."/>
        </authorList>
    </citation>
    <scope>NUCLEOTIDE SEQUENCE</scope>
    <source>
        <strain evidence="1">PFS-102/07</strain>
        <tissue evidence="1">Leaf</tissue>
    </source>
</reference>
<organism evidence="1">
    <name type="scientific">Brassica cretica</name>
    <name type="common">Mustard</name>
    <dbReference type="NCBI Taxonomy" id="69181"/>
    <lineage>
        <taxon>Eukaryota</taxon>
        <taxon>Viridiplantae</taxon>
        <taxon>Streptophyta</taxon>
        <taxon>Embryophyta</taxon>
        <taxon>Tracheophyta</taxon>
        <taxon>Spermatophyta</taxon>
        <taxon>Magnoliopsida</taxon>
        <taxon>eudicotyledons</taxon>
        <taxon>Gunneridae</taxon>
        <taxon>Pentapetalae</taxon>
        <taxon>rosids</taxon>
        <taxon>malvids</taxon>
        <taxon>Brassicales</taxon>
        <taxon>Brassicaceae</taxon>
        <taxon>Brassiceae</taxon>
        <taxon>Brassica</taxon>
    </lineage>
</organism>
<accession>A0A8S9KID3</accession>
<sequence>MCLKSNQQKIDCCLRPATSRRYCLAWLGGSRTFSNQFMSDTFFSCLRLRLRLMYQHESGLFNFRRIESSPLLLVIDRRDDPVTPMRQSFCRVTDRSSPQLTQSL</sequence>
<evidence type="ECO:0000313" key="1">
    <source>
        <dbReference type="EMBL" id="KAF2594464.1"/>
    </source>
</evidence>